<evidence type="ECO:0000313" key="3">
    <source>
        <dbReference type="Proteomes" id="UP000254601"/>
    </source>
</evidence>
<dbReference type="InterPro" id="IPR023405">
    <property type="entry name" value="Topo_IA_core_domain"/>
</dbReference>
<reference evidence="2 3" key="1">
    <citation type="submission" date="2018-06" db="EMBL/GenBank/DDBJ databases">
        <authorList>
            <consortium name="Pathogen Informatics"/>
            <person name="Doyle S."/>
        </authorList>
    </citation>
    <scope>NUCLEOTIDE SEQUENCE [LARGE SCALE GENOMIC DNA]</scope>
    <source>
        <strain evidence="2 3">NCTC13337</strain>
    </source>
</reference>
<dbReference type="EC" id="5.99.1.2" evidence="2"/>
<evidence type="ECO:0000259" key="1">
    <source>
        <dbReference type="PROSITE" id="PS50880"/>
    </source>
</evidence>
<dbReference type="SUPFAM" id="SSF56712">
    <property type="entry name" value="Prokaryotic type I DNA topoisomerase"/>
    <property type="match status" value="1"/>
</dbReference>
<name>A0A380MY21_9GAMM</name>
<dbReference type="PANTHER" id="PTHR42785:SF1">
    <property type="entry name" value="DNA TOPOISOMERASE"/>
    <property type="match status" value="1"/>
</dbReference>
<dbReference type="Pfam" id="PF01751">
    <property type="entry name" value="Toprim"/>
    <property type="match status" value="1"/>
</dbReference>
<proteinExistence type="predicted"/>
<protein>
    <submittedName>
        <fullName evidence="2">DNA topoisomerase 1</fullName>
        <ecNumber evidence="2">5.99.1.2</ecNumber>
    </submittedName>
</protein>
<dbReference type="EMBL" id="UHIC01000001">
    <property type="protein sequence ID" value="SUO96793.1"/>
    <property type="molecule type" value="Genomic_DNA"/>
</dbReference>
<organism evidence="2 3">
    <name type="scientific">Suttonella ornithocola</name>
    <dbReference type="NCBI Taxonomy" id="279832"/>
    <lineage>
        <taxon>Bacteria</taxon>
        <taxon>Pseudomonadati</taxon>
        <taxon>Pseudomonadota</taxon>
        <taxon>Gammaproteobacteria</taxon>
        <taxon>Cardiobacteriales</taxon>
        <taxon>Cardiobacteriaceae</taxon>
        <taxon>Suttonella</taxon>
    </lineage>
</organism>
<dbReference type="GO" id="GO:0003677">
    <property type="term" value="F:DNA binding"/>
    <property type="evidence" value="ECO:0007669"/>
    <property type="project" value="InterPro"/>
</dbReference>
<gene>
    <name evidence="2" type="primary">topA_5</name>
    <name evidence="2" type="ORF">NCTC13337_02021</name>
</gene>
<dbReference type="PROSITE" id="PS50880">
    <property type="entry name" value="TOPRIM"/>
    <property type="match status" value="1"/>
</dbReference>
<dbReference type="InterPro" id="IPR006171">
    <property type="entry name" value="TOPRIM_dom"/>
</dbReference>
<dbReference type="Gene3D" id="3.40.50.140">
    <property type="match status" value="1"/>
</dbReference>
<dbReference type="Proteomes" id="UP000254601">
    <property type="component" value="Unassembled WGS sequence"/>
</dbReference>
<dbReference type="AlphaFoldDB" id="A0A380MY21"/>
<evidence type="ECO:0000313" key="2">
    <source>
        <dbReference type="EMBL" id="SUO96793.1"/>
    </source>
</evidence>
<dbReference type="InterPro" id="IPR000380">
    <property type="entry name" value="Topo_IA"/>
</dbReference>
<dbReference type="PANTHER" id="PTHR42785">
    <property type="entry name" value="DNA TOPOISOMERASE, TYPE IA, CORE"/>
    <property type="match status" value="1"/>
</dbReference>
<accession>A0A380MY21</accession>
<dbReference type="GO" id="GO:0003917">
    <property type="term" value="F:DNA topoisomerase type I (single strand cut, ATP-independent) activity"/>
    <property type="evidence" value="ECO:0007669"/>
    <property type="project" value="InterPro"/>
</dbReference>
<sequence>MNLLIVESPSKAKKIAGFLGQGWEVAASVGHIRDLPKNEIGVTAPEYWPKYVTGERSGPTIARLKKLAQGANTIYLATDPDREGEAIAWHLQQVLGKDKRSTRESLLMKSLPLRLKKHLNLPVRSITDCSWHNKVVGY</sequence>
<feature type="domain" description="Toprim" evidence="1">
    <location>
        <begin position="1"/>
        <end position="105"/>
    </location>
</feature>
<keyword evidence="3" id="KW-1185">Reference proteome</keyword>
<dbReference type="SMART" id="SM00493">
    <property type="entry name" value="TOPRIM"/>
    <property type="match status" value="1"/>
</dbReference>
<dbReference type="GO" id="GO:0006265">
    <property type="term" value="P:DNA topological change"/>
    <property type="evidence" value="ECO:0007669"/>
    <property type="project" value="InterPro"/>
</dbReference>
<keyword evidence="2" id="KW-0413">Isomerase</keyword>